<dbReference type="AlphaFoldDB" id="A0A091CC83"/>
<gene>
    <name evidence="1" type="ORF">TMU3MR103_1789</name>
</gene>
<name>A0A091CC83_9ENTE</name>
<sequence>MIEDVDEYLLHVDDKKPKKKNRNEAFTPNLCHLLAYRMKQPNRPIDLAQLYKELSISTQANFKEEIYAIIPYGERYTQSFVFYKDTVRLVDSSANVLAEKFLYNHLFMDFESYKRTLNFFLNKEMNAIPISCSKFSLIPFSLTSKPTIYCWVNPGRIENLYSQGSTTPTIAQLTNGINVGIERQQRPIFTRMKRAFLTHGIIKRDIETQPVNVTMSLLEYLNISSTKITRKVTKNLQYQHIPGFALNFHQKYQEIHDAIVIEKWLDAKSLPKSENV</sequence>
<proteinExistence type="predicted"/>
<dbReference type="PATRIC" id="fig|1302648.3.peg.1751"/>
<comment type="caution">
    <text evidence="1">The sequence shown here is derived from an EMBL/GenBank/DDBJ whole genome shotgun (WGS) entry which is preliminary data.</text>
</comment>
<evidence type="ECO:0000313" key="2">
    <source>
        <dbReference type="Proteomes" id="UP000029381"/>
    </source>
</evidence>
<keyword evidence="2" id="KW-1185">Reference proteome</keyword>
<dbReference type="EMBL" id="JPVT01000191">
    <property type="protein sequence ID" value="KFN89883.1"/>
    <property type="molecule type" value="Genomic_DNA"/>
</dbReference>
<reference evidence="1 2" key="1">
    <citation type="submission" date="2014-08" db="EMBL/GenBank/DDBJ databases">
        <title>Genome sequence of Tetragenococcus muriaticus.</title>
        <authorList>
            <person name="Chuea-nongthon C."/>
            <person name="Rodtong S."/>
            <person name="Yongsawatdigul J."/>
            <person name="Steele J.L."/>
            <person name="Liu X.-y."/>
            <person name="Speers J."/>
            <person name="Glasner J.D."/>
            <person name="Neeno-Eckwall E.C."/>
        </authorList>
    </citation>
    <scope>NUCLEOTIDE SEQUENCE [LARGE SCALE GENOMIC DNA]</scope>
    <source>
        <strain evidence="1 2">3MR10-3</strain>
    </source>
</reference>
<dbReference type="Proteomes" id="UP000029381">
    <property type="component" value="Unassembled WGS sequence"/>
</dbReference>
<protein>
    <submittedName>
        <fullName evidence="1">Uncharacterized protein</fullName>
    </submittedName>
</protein>
<organism evidence="1 2">
    <name type="scientific">Tetragenococcus muriaticus 3MR10-3</name>
    <dbReference type="NCBI Taxonomy" id="1302648"/>
    <lineage>
        <taxon>Bacteria</taxon>
        <taxon>Bacillati</taxon>
        <taxon>Bacillota</taxon>
        <taxon>Bacilli</taxon>
        <taxon>Lactobacillales</taxon>
        <taxon>Enterococcaceae</taxon>
        <taxon>Tetragenococcus</taxon>
    </lineage>
</organism>
<accession>A0A091CC83</accession>
<dbReference type="RefSeq" id="WP_038023980.1">
    <property type="nucleotide sequence ID" value="NZ_JPVT01000191.1"/>
</dbReference>
<evidence type="ECO:0000313" key="1">
    <source>
        <dbReference type="EMBL" id="KFN89883.1"/>
    </source>
</evidence>